<reference evidence="4 5" key="1">
    <citation type="journal article" date="2020" name="Int. J. Syst. Evol. Microbiol.">
        <title>Sulfuracidifex tepidarius gen. nov., sp. nov. and transfer of Sulfolobus metallicus Huber and Stetter 1992 to the genus Sulfuracidifex as Sulfuracidifex metallicus comb. nov.</title>
        <authorList>
            <person name="Itoh T."/>
            <person name="Miura T."/>
            <person name="Sakai H.D."/>
            <person name="Kato S."/>
            <person name="Ohkuma M."/>
            <person name="Takashina T."/>
        </authorList>
    </citation>
    <scope>NUCLEOTIDE SEQUENCE [LARGE SCALE GENOMIC DNA]</scope>
    <source>
        <strain evidence="4 5">IC-006</strain>
    </source>
</reference>
<dbReference type="PANTHER" id="PTHR33217:SF7">
    <property type="entry name" value="TRANSPOSASE FOR INSERTION SEQUENCE ELEMENT IS1081"/>
    <property type="match status" value="1"/>
</dbReference>
<evidence type="ECO:0000256" key="3">
    <source>
        <dbReference type="ARBA" id="ARBA00023172"/>
    </source>
</evidence>
<dbReference type="Pfam" id="PF00872">
    <property type="entry name" value="Transposase_mut"/>
    <property type="match status" value="1"/>
</dbReference>
<dbReference type="GO" id="GO:0003677">
    <property type="term" value="F:DNA binding"/>
    <property type="evidence" value="ECO:0007669"/>
    <property type="project" value="UniProtKB-KW"/>
</dbReference>
<evidence type="ECO:0000313" key="4">
    <source>
        <dbReference type="EMBL" id="BBG25019.1"/>
    </source>
</evidence>
<dbReference type="PANTHER" id="PTHR33217">
    <property type="entry name" value="TRANSPOSASE FOR INSERTION SEQUENCE ELEMENT IS1081"/>
    <property type="match status" value="1"/>
</dbReference>
<evidence type="ECO:0000313" key="5">
    <source>
        <dbReference type="Proteomes" id="UP000322983"/>
    </source>
</evidence>
<keyword evidence="5" id="KW-1185">Reference proteome</keyword>
<sequence>MELVEGPGKISLTLVPKILPDDALLNKPVQEIERMALEEAEKTSPSYQRGKEVKRKGYASYRFLKGFGIVMDERETKYELEWISVKLPVLYGEGRVRTQVEETLLREERKVFASLMLVYSVKGGKLNAKLWMPEIETGGDFNYVIVDGKYVKLKGRKAVLLVAMGVTREGNRAVLELIISEAEDAIYWSLLVRVWKKTSFVLVVADGIKALDRAISLAELHVGRQGCLVHLKRTTKEEREALDAITSSAELGKIMAETNPSKLPHRRQEALEVAKVQQPGRVLQLPPREEVRVVSLSLEDTTARAGHSPLLQPIGLFSRYRTNITIIFILLTFIKIYQIICTLDKSNLKPENTIRNGLLSRPPYLYWTNIINTVIRKINTVIRKECYYNKIAITFFCYNYSK</sequence>
<keyword evidence="2" id="KW-0238">DNA-binding</keyword>
<evidence type="ECO:0000256" key="2">
    <source>
        <dbReference type="ARBA" id="ARBA00023125"/>
    </source>
</evidence>
<dbReference type="EMBL" id="AP018929">
    <property type="protein sequence ID" value="BBG25019.1"/>
    <property type="molecule type" value="Genomic_DNA"/>
</dbReference>
<gene>
    <name evidence="4" type="ORF">IC006_2353</name>
</gene>
<dbReference type="AlphaFoldDB" id="A0A510DXV6"/>
<evidence type="ECO:0000256" key="1">
    <source>
        <dbReference type="ARBA" id="ARBA00022578"/>
    </source>
</evidence>
<organism evidence="4 5">
    <name type="scientific">Sulfuracidifex tepidarius</name>
    <dbReference type="NCBI Taxonomy" id="1294262"/>
    <lineage>
        <taxon>Archaea</taxon>
        <taxon>Thermoproteota</taxon>
        <taxon>Thermoprotei</taxon>
        <taxon>Sulfolobales</taxon>
        <taxon>Sulfolobaceae</taxon>
        <taxon>Sulfuracidifex</taxon>
    </lineage>
</organism>
<dbReference type="GO" id="GO:0004803">
    <property type="term" value="F:transposase activity"/>
    <property type="evidence" value="ECO:0007669"/>
    <property type="project" value="InterPro"/>
</dbReference>
<proteinExistence type="predicted"/>
<keyword evidence="1" id="KW-0815">Transposition</keyword>
<accession>A0A510DXV6</accession>
<protein>
    <submittedName>
        <fullName evidence="4">Uncharacterized protein</fullName>
    </submittedName>
</protein>
<name>A0A510DXV6_9CREN</name>
<keyword evidence="3" id="KW-0233">DNA recombination</keyword>
<dbReference type="KEGG" id="step:IC006_2353"/>
<dbReference type="InterPro" id="IPR001207">
    <property type="entry name" value="Transposase_mutator"/>
</dbReference>
<dbReference type="GO" id="GO:0006313">
    <property type="term" value="P:DNA transposition"/>
    <property type="evidence" value="ECO:0007669"/>
    <property type="project" value="InterPro"/>
</dbReference>
<dbReference type="Proteomes" id="UP000322983">
    <property type="component" value="Chromosome"/>
</dbReference>